<sequence>MRIDSTGAQPTILSCAEVNFTSISLTSGKYLQQYYTEKSHLINAMLKCSGNDYYVLESQSELYPGQYNISILNDEVSFYQTITNKFLHLDKVILINFEMATQSQNSFTMASSSSLFKPINNFNASPKKLNPLMSTINNHSINVMNNKNNYNNNNNNTVQNNNYNNNNNSNNNDVIDFQQRIMIPINLEFKLINETEFSCIDPKNEAIKRIFLQIEGAKQFDENWWVIPVLQHNKFCEMLMRTGGVKVKPLPRHILLAFSQPPKLVQPDYSRLPANLLNTLLPFQRKGIEFGISRDGNLKEDTLKVNSFIDNIVRGTFDIVVKDYDPNTPDDFQLVVWLKINQMTNEQKIFEVKLLFIDKEITRLKVNVPFIAPLTDDNIIRLVVKSDKLFIKYDIYLYRDQVDGLLKIESYCSKLARLQSKVGFGAYIYRNDIESDYSRWIALDSYSIESHIQRYNSHSCSYGENNMISHSFASGEKSYIPSLEDFAEVICHLALKMNGVSVGVSYLDQNGDRKEINVLGNEIGDFDTHQMLDILKLGFEHWFDLVNHDDDSSLEVSRLNYVLDTRQFTVNSSHSSNAFNAIPISLSFQHIIDKYLLEEMELWFKKKKDQL</sequence>
<gene>
    <name evidence="1" type="ORF">PPL_11170</name>
</gene>
<organism evidence="1 2">
    <name type="scientific">Heterostelium pallidum (strain ATCC 26659 / Pp 5 / PN500)</name>
    <name type="common">Cellular slime mold</name>
    <name type="synonym">Polysphondylium pallidum</name>
    <dbReference type="NCBI Taxonomy" id="670386"/>
    <lineage>
        <taxon>Eukaryota</taxon>
        <taxon>Amoebozoa</taxon>
        <taxon>Evosea</taxon>
        <taxon>Eumycetozoa</taxon>
        <taxon>Dictyostelia</taxon>
        <taxon>Acytosteliales</taxon>
        <taxon>Acytosteliaceae</taxon>
        <taxon>Heterostelium</taxon>
    </lineage>
</organism>
<dbReference type="EMBL" id="ADBJ01000056">
    <property type="protein sequence ID" value="EFA75096.1"/>
    <property type="molecule type" value="Genomic_DNA"/>
</dbReference>
<dbReference type="GeneID" id="31366638"/>
<evidence type="ECO:0000313" key="1">
    <source>
        <dbReference type="EMBL" id="EFA75096.1"/>
    </source>
</evidence>
<proteinExistence type="predicted"/>
<keyword evidence="2" id="KW-1185">Reference proteome</keyword>
<comment type="caution">
    <text evidence="1">The sequence shown here is derived from an EMBL/GenBank/DDBJ whole genome shotgun (WGS) entry which is preliminary data.</text>
</comment>
<protein>
    <submittedName>
        <fullName evidence="1">Uncharacterized protein</fullName>
    </submittedName>
</protein>
<dbReference type="RefSeq" id="XP_020427230.1">
    <property type="nucleotide sequence ID" value="XM_020581927.1"/>
</dbReference>
<name>D3BTR0_HETP5</name>
<evidence type="ECO:0000313" key="2">
    <source>
        <dbReference type="Proteomes" id="UP000001396"/>
    </source>
</evidence>
<dbReference type="PROSITE" id="PS51257">
    <property type="entry name" value="PROKAR_LIPOPROTEIN"/>
    <property type="match status" value="1"/>
</dbReference>
<dbReference type="Proteomes" id="UP000001396">
    <property type="component" value="Unassembled WGS sequence"/>
</dbReference>
<accession>D3BTR0</accession>
<dbReference type="AlphaFoldDB" id="D3BTR0"/>
<reference evidence="1 2" key="1">
    <citation type="journal article" date="2011" name="Genome Res.">
        <title>Phylogeny-wide analysis of social amoeba genomes highlights ancient origins for complex intercellular communication.</title>
        <authorList>
            <person name="Heidel A.J."/>
            <person name="Lawal H.M."/>
            <person name="Felder M."/>
            <person name="Schilde C."/>
            <person name="Helps N.R."/>
            <person name="Tunggal B."/>
            <person name="Rivero F."/>
            <person name="John U."/>
            <person name="Schleicher M."/>
            <person name="Eichinger L."/>
            <person name="Platzer M."/>
            <person name="Noegel A.A."/>
            <person name="Schaap P."/>
            <person name="Gloeckner G."/>
        </authorList>
    </citation>
    <scope>NUCLEOTIDE SEQUENCE [LARGE SCALE GENOMIC DNA]</scope>
    <source>
        <strain evidence="2">ATCC 26659 / Pp 5 / PN500</strain>
    </source>
</reference>
<dbReference type="InParanoid" id="D3BTR0"/>